<sequence>MARKSKKSSSSNCGRNAAKKNNSAQLEWGKVVGGALRGIQSLASWYRLIEVLKTFLDQSDLFG</sequence>
<comment type="caution">
    <text evidence="1">The sequence shown here is derived from an EMBL/GenBank/DDBJ whole genome shotgun (WGS) entry which is preliminary data.</text>
</comment>
<dbReference type="EMBL" id="JAPPUY010000002">
    <property type="protein sequence ID" value="MCY4744956.1"/>
    <property type="molecule type" value="Genomic_DNA"/>
</dbReference>
<accession>A0ACC6C968</accession>
<gene>
    <name evidence="1" type="ORF">NYO99_08235</name>
</gene>
<proteinExistence type="predicted"/>
<protein>
    <submittedName>
        <fullName evidence="1">Uncharacterized protein</fullName>
    </submittedName>
</protein>
<evidence type="ECO:0000313" key="2">
    <source>
        <dbReference type="Proteomes" id="UP001076464"/>
    </source>
</evidence>
<organism evidence="1 2">
    <name type="scientific">Roseateles hydrophilus</name>
    <dbReference type="NCBI Taxonomy" id="2975054"/>
    <lineage>
        <taxon>Bacteria</taxon>
        <taxon>Pseudomonadati</taxon>
        <taxon>Pseudomonadota</taxon>
        <taxon>Betaproteobacteria</taxon>
        <taxon>Burkholderiales</taxon>
        <taxon>Sphaerotilaceae</taxon>
        <taxon>Roseateles</taxon>
    </lineage>
</organism>
<name>A0ACC6C968_9BURK</name>
<evidence type="ECO:0000313" key="1">
    <source>
        <dbReference type="EMBL" id="MCY4744956.1"/>
    </source>
</evidence>
<keyword evidence="2" id="KW-1185">Reference proteome</keyword>
<reference evidence="1" key="1">
    <citation type="submission" date="2022-08" db="EMBL/GenBank/DDBJ databases">
        <title>Genome sequencing of Pelomonas sp. UHG3.</title>
        <authorList>
            <person name="So Y."/>
        </authorList>
    </citation>
    <scope>NUCLEOTIDE SEQUENCE</scope>
    <source>
        <strain evidence="1">UHG3</strain>
    </source>
</reference>
<dbReference type="Proteomes" id="UP001076464">
    <property type="component" value="Unassembled WGS sequence"/>
</dbReference>